<dbReference type="PIRSF" id="PIRSF000216">
    <property type="entry name" value="NADH_DH_24kDa"/>
    <property type="match status" value="1"/>
</dbReference>
<reference evidence="8" key="1">
    <citation type="submission" date="2022-04" db="EMBL/GenBank/DDBJ databases">
        <title>Whole genome sequence of Sphaerotilus sp. FB-5.</title>
        <authorList>
            <person name="Takeda M."/>
            <person name="Narihara S."/>
            <person name="Akimoto M."/>
            <person name="Akimoto R."/>
            <person name="Nishiyashiki S."/>
            <person name="Murakami T."/>
        </authorList>
    </citation>
    <scope>NUCLEOTIDE SEQUENCE</scope>
    <source>
        <strain evidence="8">FB-5</strain>
    </source>
</reference>
<protein>
    <submittedName>
        <fullName evidence="8">Formate dehydrogenase subunit gamma</fullName>
    </submittedName>
</protein>
<dbReference type="Proteomes" id="UP001057498">
    <property type="component" value="Chromosome"/>
</dbReference>
<dbReference type="NCBIfam" id="NF004638">
    <property type="entry name" value="PRK05988.1"/>
    <property type="match status" value="1"/>
</dbReference>
<keyword evidence="5" id="KW-0411">Iron-sulfur</keyword>
<evidence type="ECO:0000256" key="5">
    <source>
        <dbReference type="ARBA" id="ARBA00023014"/>
    </source>
</evidence>
<keyword evidence="4" id="KW-0408">Iron</keyword>
<gene>
    <name evidence="8" type="primary">fdsG</name>
    <name evidence="8" type="ORF">CATMQ487_37950</name>
</gene>
<comment type="similarity">
    <text evidence="1">Belongs to the complex I 24 kDa subunit family.</text>
</comment>
<feature type="region of interest" description="Disordered" evidence="7">
    <location>
        <begin position="1"/>
        <end position="21"/>
    </location>
</feature>
<proteinExistence type="inferred from homology"/>
<dbReference type="Gene3D" id="1.10.10.1590">
    <property type="entry name" value="NADH-quinone oxidoreductase subunit E"/>
    <property type="match status" value="1"/>
</dbReference>
<dbReference type="InterPro" id="IPR041921">
    <property type="entry name" value="NuoE_N"/>
</dbReference>
<dbReference type="SUPFAM" id="SSF52833">
    <property type="entry name" value="Thioredoxin-like"/>
    <property type="match status" value="1"/>
</dbReference>
<evidence type="ECO:0000256" key="3">
    <source>
        <dbReference type="ARBA" id="ARBA00022723"/>
    </source>
</evidence>
<dbReference type="Pfam" id="PF01257">
    <property type="entry name" value="2Fe-2S_thioredx"/>
    <property type="match status" value="1"/>
</dbReference>
<evidence type="ECO:0000256" key="1">
    <source>
        <dbReference type="ARBA" id="ARBA00010643"/>
    </source>
</evidence>
<accession>A0ABN6PU62</accession>
<feature type="compositionally biased region" description="Low complexity" evidence="7">
    <location>
        <begin position="1"/>
        <end position="18"/>
    </location>
</feature>
<evidence type="ECO:0000313" key="8">
    <source>
        <dbReference type="EMBL" id="BDI06825.1"/>
    </source>
</evidence>
<dbReference type="RefSeq" id="WP_251970068.1">
    <property type="nucleotide sequence ID" value="NZ_AP025730.1"/>
</dbReference>
<dbReference type="InterPro" id="IPR036249">
    <property type="entry name" value="Thioredoxin-like_sf"/>
</dbReference>
<name>A0ABN6PU62_9BURK</name>
<dbReference type="PANTHER" id="PTHR43342:SF2">
    <property type="entry name" value="POTENTIAL NAD-REDUCING HYDROGENASE SUBUNIT"/>
    <property type="match status" value="1"/>
</dbReference>
<evidence type="ECO:0000313" key="9">
    <source>
        <dbReference type="Proteomes" id="UP001057498"/>
    </source>
</evidence>
<evidence type="ECO:0000256" key="7">
    <source>
        <dbReference type="SAM" id="MobiDB-lite"/>
    </source>
</evidence>
<keyword evidence="9" id="KW-1185">Reference proteome</keyword>
<dbReference type="EMBL" id="AP025730">
    <property type="protein sequence ID" value="BDI06825.1"/>
    <property type="molecule type" value="Genomic_DNA"/>
</dbReference>
<dbReference type="CDD" id="cd03081">
    <property type="entry name" value="TRX_Fd_NuoE_FDH_gamma"/>
    <property type="match status" value="1"/>
</dbReference>
<sequence>MNAPDRAAAAPSAGGPAPQLNPAEQAVVDAVLAERRHLAGALLPILHGIQDRLGYVPPGAQPVIARALQLSRAEVHGVVTFYHHFRSEPAGRHVLQVCRAEACQACGGEALLAQARERLGCSEAQPTNAARSHTVEPTYCLGLCAQSPAAMLDGRLHARLTPARLEALLAATGEIA</sequence>
<evidence type="ECO:0000256" key="4">
    <source>
        <dbReference type="ARBA" id="ARBA00023004"/>
    </source>
</evidence>
<dbReference type="InterPro" id="IPR002023">
    <property type="entry name" value="NuoE-like"/>
</dbReference>
<keyword evidence="2" id="KW-0001">2Fe-2S</keyword>
<dbReference type="Gene3D" id="3.40.30.10">
    <property type="entry name" value="Glutaredoxin"/>
    <property type="match status" value="1"/>
</dbReference>
<comment type="cofactor">
    <cofactor evidence="6">
        <name>[2Fe-2S] cluster</name>
        <dbReference type="ChEBI" id="CHEBI:190135"/>
    </cofactor>
</comment>
<dbReference type="InterPro" id="IPR028431">
    <property type="entry name" value="NADP_DH_HndA-like"/>
</dbReference>
<evidence type="ECO:0000256" key="6">
    <source>
        <dbReference type="ARBA" id="ARBA00034078"/>
    </source>
</evidence>
<evidence type="ECO:0000256" key="2">
    <source>
        <dbReference type="ARBA" id="ARBA00022714"/>
    </source>
</evidence>
<dbReference type="PANTHER" id="PTHR43342">
    <property type="entry name" value="NADH-QUINONE OXIDOREDUCTASE, E SUBUNIT"/>
    <property type="match status" value="1"/>
</dbReference>
<keyword evidence="3" id="KW-0479">Metal-binding</keyword>
<organism evidence="8 9">
    <name type="scientific">Sphaerotilus microaerophilus</name>
    <dbReference type="NCBI Taxonomy" id="2914710"/>
    <lineage>
        <taxon>Bacteria</taxon>
        <taxon>Pseudomonadati</taxon>
        <taxon>Pseudomonadota</taxon>
        <taxon>Betaproteobacteria</taxon>
        <taxon>Burkholderiales</taxon>
        <taxon>Sphaerotilaceae</taxon>
        <taxon>Sphaerotilus</taxon>
    </lineage>
</organism>